<name>A0A7T0C312_9BACT</name>
<dbReference type="HAMAP" id="MF_00161">
    <property type="entry name" value="LspA"/>
    <property type="match status" value="1"/>
</dbReference>
<evidence type="ECO:0000256" key="5">
    <source>
        <dbReference type="ARBA" id="ARBA00022750"/>
    </source>
</evidence>
<comment type="similarity">
    <text evidence="1 9 11">Belongs to the peptidase A8 family.</text>
</comment>
<keyword evidence="6 9" id="KW-0378">Hydrolase</keyword>
<dbReference type="KEGG" id="nva:G3M78_09590"/>
<comment type="caution">
    <text evidence="9">Lacks conserved residue(s) required for the propagation of feature annotation.</text>
</comment>
<dbReference type="PANTHER" id="PTHR33695:SF1">
    <property type="entry name" value="LIPOPROTEIN SIGNAL PEPTIDASE"/>
    <property type="match status" value="1"/>
</dbReference>
<dbReference type="AlphaFoldDB" id="A0A7T0C312"/>
<dbReference type="InterPro" id="IPR001872">
    <property type="entry name" value="Peptidase_A8"/>
</dbReference>
<evidence type="ECO:0000313" key="12">
    <source>
        <dbReference type="EMBL" id="QPJ65631.1"/>
    </source>
</evidence>
<feature type="transmembrane region" description="Helical" evidence="9">
    <location>
        <begin position="67"/>
        <end position="85"/>
    </location>
</feature>
<organism evidence="12 13">
    <name type="scientific">Candidatus Nitrohelix vancouverensis</name>
    <dbReference type="NCBI Taxonomy" id="2705534"/>
    <lineage>
        <taxon>Bacteria</taxon>
        <taxon>Pseudomonadati</taxon>
        <taxon>Nitrospinota/Tectimicrobiota group</taxon>
        <taxon>Nitrospinota</taxon>
        <taxon>Nitrospinia</taxon>
        <taxon>Nitrospinales</taxon>
        <taxon>Nitrospinaceae</taxon>
        <taxon>Candidatus Nitrohelix</taxon>
    </lineage>
</organism>
<evidence type="ECO:0000256" key="10">
    <source>
        <dbReference type="RuleBase" id="RU000594"/>
    </source>
</evidence>
<dbReference type="GO" id="GO:0004190">
    <property type="term" value="F:aspartic-type endopeptidase activity"/>
    <property type="evidence" value="ECO:0007669"/>
    <property type="project" value="UniProtKB-UniRule"/>
</dbReference>
<keyword evidence="2 9" id="KW-1003">Cell membrane</keyword>
<dbReference type="Pfam" id="PF01252">
    <property type="entry name" value="Peptidase_A8"/>
    <property type="match status" value="1"/>
</dbReference>
<evidence type="ECO:0000313" key="13">
    <source>
        <dbReference type="Proteomes" id="UP000594464"/>
    </source>
</evidence>
<evidence type="ECO:0000256" key="2">
    <source>
        <dbReference type="ARBA" id="ARBA00022475"/>
    </source>
</evidence>
<comment type="catalytic activity">
    <reaction evidence="9 10">
        <text>Release of signal peptides from bacterial membrane prolipoproteins. Hydrolyzes -Xaa-Yaa-Zaa-|-(S,diacylglyceryl)Cys-, in which Xaa is hydrophobic (preferably Leu), and Yaa (Ala or Ser) and Zaa (Gly or Ala) have small, neutral side chains.</text>
        <dbReference type="EC" id="3.4.23.36"/>
    </reaction>
</comment>
<dbReference type="PROSITE" id="PS00855">
    <property type="entry name" value="SPASE_II"/>
    <property type="match status" value="1"/>
</dbReference>
<evidence type="ECO:0000256" key="6">
    <source>
        <dbReference type="ARBA" id="ARBA00022801"/>
    </source>
</evidence>
<comment type="pathway">
    <text evidence="9">Protein modification; lipoprotein biosynthesis (signal peptide cleavage).</text>
</comment>
<evidence type="ECO:0000256" key="8">
    <source>
        <dbReference type="ARBA" id="ARBA00023136"/>
    </source>
</evidence>
<sequence>MRNKYLVLLFVSNLLILLDQFTKYFVVSHIPRHHSFWVIDEIFSITHIRNPGVAFGLFASYNIESKALIFICISSIAIVAILIIFHQTENHRRLALASLILIFSGAIGNVIDRVIHGEVIDFLYFHAGDFHFPAFNVADSCISTGVAMMILDIVKHPPPPAGASSGQNPV</sequence>
<dbReference type="EC" id="3.4.23.36" evidence="9"/>
<accession>A0A7T0C312</accession>
<evidence type="ECO:0000256" key="3">
    <source>
        <dbReference type="ARBA" id="ARBA00022670"/>
    </source>
</evidence>
<dbReference type="UniPathway" id="UPA00665"/>
<proteinExistence type="inferred from homology"/>
<keyword evidence="8 9" id="KW-0472">Membrane</keyword>
<dbReference type="PRINTS" id="PR00781">
    <property type="entry name" value="LIPOSIGPTASE"/>
</dbReference>
<dbReference type="PANTHER" id="PTHR33695">
    <property type="entry name" value="LIPOPROTEIN SIGNAL PEPTIDASE"/>
    <property type="match status" value="1"/>
</dbReference>
<dbReference type="GO" id="GO:0006508">
    <property type="term" value="P:proteolysis"/>
    <property type="evidence" value="ECO:0007669"/>
    <property type="project" value="UniProtKB-KW"/>
</dbReference>
<reference evidence="13" key="1">
    <citation type="submission" date="2020-02" db="EMBL/GenBank/DDBJ databases">
        <title>Genomic and physiological characterization of two novel Nitrospinaceae genera.</title>
        <authorList>
            <person name="Mueller A.J."/>
            <person name="Jung M.-Y."/>
            <person name="Strachan C.R."/>
            <person name="Herbold C.W."/>
            <person name="Kirkegaard R.H."/>
            <person name="Daims H."/>
        </authorList>
    </citation>
    <scope>NUCLEOTIDE SEQUENCE [LARGE SCALE GENOMIC DNA]</scope>
</reference>
<comment type="function">
    <text evidence="9 10">This protein specifically catalyzes the removal of signal peptides from prolipoproteins.</text>
</comment>
<dbReference type="NCBIfam" id="TIGR00077">
    <property type="entry name" value="lspA"/>
    <property type="match status" value="1"/>
</dbReference>
<feature type="active site" evidence="9">
    <location>
        <position position="121"/>
    </location>
</feature>
<keyword evidence="7 9" id="KW-1133">Transmembrane helix</keyword>
<keyword evidence="4 9" id="KW-0812">Transmembrane</keyword>
<dbReference type="Proteomes" id="UP000594464">
    <property type="component" value="Chromosome"/>
</dbReference>
<feature type="transmembrane region" description="Helical" evidence="9">
    <location>
        <begin position="94"/>
        <end position="111"/>
    </location>
</feature>
<keyword evidence="5 9" id="KW-0064">Aspartyl protease</keyword>
<keyword evidence="3 9" id="KW-0645">Protease</keyword>
<evidence type="ECO:0000256" key="4">
    <source>
        <dbReference type="ARBA" id="ARBA00022692"/>
    </source>
</evidence>
<evidence type="ECO:0000256" key="1">
    <source>
        <dbReference type="ARBA" id="ARBA00006139"/>
    </source>
</evidence>
<protein>
    <recommendedName>
        <fullName evidence="9">Lipoprotein signal peptidase</fullName>
        <ecNumber evidence="9">3.4.23.36</ecNumber>
    </recommendedName>
    <alternativeName>
        <fullName evidence="9">Prolipoprotein signal peptidase</fullName>
    </alternativeName>
    <alternativeName>
        <fullName evidence="9">Signal peptidase II</fullName>
        <shortName evidence="9">SPase II</shortName>
    </alternativeName>
</protein>
<evidence type="ECO:0000256" key="7">
    <source>
        <dbReference type="ARBA" id="ARBA00022989"/>
    </source>
</evidence>
<feature type="active site" evidence="9">
    <location>
        <position position="139"/>
    </location>
</feature>
<dbReference type="GO" id="GO:0005886">
    <property type="term" value="C:plasma membrane"/>
    <property type="evidence" value="ECO:0007669"/>
    <property type="project" value="UniProtKB-SubCell"/>
</dbReference>
<evidence type="ECO:0000256" key="11">
    <source>
        <dbReference type="RuleBase" id="RU004181"/>
    </source>
</evidence>
<evidence type="ECO:0000256" key="9">
    <source>
        <dbReference type="HAMAP-Rule" id="MF_00161"/>
    </source>
</evidence>
<comment type="subcellular location">
    <subcellularLocation>
        <location evidence="9">Cell membrane</location>
        <topology evidence="9">Multi-pass membrane protein</topology>
    </subcellularLocation>
</comment>
<gene>
    <name evidence="9 12" type="primary">lspA</name>
    <name evidence="12" type="ORF">G3M78_09590</name>
</gene>
<dbReference type="EMBL" id="CP048620">
    <property type="protein sequence ID" value="QPJ65631.1"/>
    <property type="molecule type" value="Genomic_DNA"/>
</dbReference>